<name>A0AA50KB01_9GAMM</name>
<dbReference type="KEGG" id="sog:RA178_11605"/>
<accession>A0AA50KB01</accession>
<evidence type="ECO:0000313" key="1">
    <source>
        <dbReference type="EMBL" id="WMB71101.1"/>
    </source>
</evidence>
<gene>
    <name evidence="1" type="ORF">RA178_11605</name>
</gene>
<protein>
    <submittedName>
        <fullName evidence="1">Uncharacterized protein</fullName>
    </submittedName>
</protein>
<sequence>MKLAKMKDSSAIALNETKVRAKKLLKACQQDEPLAKQRVATLMAKLDISHSDLQLKHCQQVIARELGFIDFHHCQRVLSGQATLGDDWGGLFHTKQCDTLLNHWFTGYLAARDFNAQVEDTLLLPYKKQFFVVERRDYCNALNLLIIFQPVDNAGEPTILRDLVSSYANADWHSFALAMVQHKLPKV</sequence>
<dbReference type="AlphaFoldDB" id="A0AA50KB01"/>
<dbReference type="GeneID" id="301339838"/>
<dbReference type="Proteomes" id="UP001236800">
    <property type="component" value="Chromosome"/>
</dbReference>
<proteinExistence type="predicted"/>
<dbReference type="RefSeq" id="WP_263236095.1">
    <property type="nucleotide sequence ID" value="NZ_CP132914.1"/>
</dbReference>
<organism evidence="1">
    <name type="scientific">Shewanella oncorhynchi</name>
    <dbReference type="NCBI Taxonomy" id="2726434"/>
    <lineage>
        <taxon>Bacteria</taxon>
        <taxon>Pseudomonadati</taxon>
        <taxon>Pseudomonadota</taxon>
        <taxon>Gammaproteobacteria</taxon>
        <taxon>Alteromonadales</taxon>
        <taxon>Shewanellaceae</taxon>
        <taxon>Shewanella</taxon>
    </lineage>
</organism>
<dbReference type="EMBL" id="CP132914">
    <property type="protein sequence ID" value="WMB71101.1"/>
    <property type="molecule type" value="Genomic_DNA"/>
</dbReference>
<reference evidence="1" key="1">
    <citation type="submission" date="2023-08" db="EMBL/GenBank/DDBJ databases">
        <title>Complete genome sequence of Shewanella oncorhynchi Z-P2, a siderophore putrebactin-producing bacterium.</title>
        <authorList>
            <person name="Zhang Y."/>
        </authorList>
    </citation>
    <scope>NUCLEOTIDE SEQUENCE</scope>
    <source>
        <strain evidence="1">Z-P2</strain>
    </source>
</reference>